<dbReference type="InterPro" id="IPR036901">
    <property type="entry name" value="Asp/Orn_carbamoylTrfase_sf"/>
</dbReference>
<dbReference type="GO" id="GO:0016597">
    <property type="term" value="F:amino acid binding"/>
    <property type="evidence" value="ECO:0007669"/>
    <property type="project" value="InterPro"/>
</dbReference>
<evidence type="ECO:0000256" key="2">
    <source>
        <dbReference type="SAM" id="MobiDB-lite"/>
    </source>
</evidence>
<dbReference type="InterPro" id="IPR006130">
    <property type="entry name" value="Asp/Orn_carbamoylTrfase"/>
</dbReference>
<name>A0A086YZH8_9BIFI</name>
<proteinExistence type="predicted"/>
<dbReference type="EMBL" id="JGYK01000001">
    <property type="protein sequence ID" value="KFI39678.1"/>
    <property type="molecule type" value="Genomic_DNA"/>
</dbReference>
<dbReference type="GO" id="GO:0004585">
    <property type="term" value="F:ornithine carbamoyltransferase activity"/>
    <property type="evidence" value="ECO:0007669"/>
    <property type="project" value="UniProtKB-EC"/>
</dbReference>
<dbReference type="eggNOG" id="COG0078">
    <property type="taxonomic scope" value="Bacteria"/>
</dbReference>
<keyword evidence="5" id="KW-1185">Reference proteome</keyword>
<reference evidence="4 5" key="1">
    <citation type="submission" date="2014-03" db="EMBL/GenBank/DDBJ databases">
        <title>Genomics of Bifidobacteria.</title>
        <authorList>
            <person name="Ventura M."/>
            <person name="Milani C."/>
            <person name="Lugli G.A."/>
        </authorList>
    </citation>
    <scope>NUCLEOTIDE SEQUENCE [LARGE SCALE GENOMIC DNA]</scope>
    <source>
        <strain evidence="4 5">DSM 22766</strain>
    </source>
</reference>
<dbReference type="Pfam" id="PF02729">
    <property type="entry name" value="OTCace_N"/>
    <property type="match status" value="1"/>
</dbReference>
<feature type="domain" description="Aspartate/ornithine carbamoyltransferase carbamoyl-P binding" evidence="3">
    <location>
        <begin position="6"/>
        <end position="87"/>
    </location>
</feature>
<dbReference type="GO" id="GO:0042450">
    <property type="term" value="P:L-arginine biosynthetic process via ornithine"/>
    <property type="evidence" value="ECO:0007669"/>
    <property type="project" value="TreeGrafter"/>
</dbReference>
<dbReference type="AlphaFoldDB" id="A0A086YZH8"/>
<organism evidence="4 5">
    <name type="scientific">Bifidobacterium actinocoloniiforme DSM 22766</name>
    <dbReference type="NCBI Taxonomy" id="1437605"/>
    <lineage>
        <taxon>Bacteria</taxon>
        <taxon>Bacillati</taxon>
        <taxon>Actinomycetota</taxon>
        <taxon>Actinomycetes</taxon>
        <taxon>Bifidobacteriales</taxon>
        <taxon>Bifidobacteriaceae</taxon>
        <taxon>Bifidobacterium</taxon>
    </lineage>
</organism>
<accession>A0A086YZH8</accession>
<evidence type="ECO:0000313" key="4">
    <source>
        <dbReference type="EMBL" id="KFI39678.1"/>
    </source>
</evidence>
<sequence length="122" mass="13644">MSGTLRHFLRDDDLSQAEQRQVLELSMRFWRDRHYRTPFAGPQAVAILFDKPSTRTRSSFLIGVAEMGGYPLVIDQAGSQLGRGESVSMRPREPTASLPAPGSRWGKRTGTPRGPSLSWTTR</sequence>
<evidence type="ECO:0000256" key="1">
    <source>
        <dbReference type="ARBA" id="ARBA00022679"/>
    </source>
</evidence>
<dbReference type="GO" id="GO:0019240">
    <property type="term" value="P:citrulline biosynthetic process"/>
    <property type="evidence" value="ECO:0007669"/>
    <property type="project" value="TreeGrafter"/>
</dbReference>
<dbReference type="SUPFAM" id="SSF53671">
    <property type="entry name" value="Aspartate/ornithine carbamoyltransferase"/>
    <property type="match status" value="1"/>
</dbReference>
<protein>
    <submittedName>
        <fullName evidence="4">Ornithine carbamoyltransferase</fullName>
        <ecNumber evidence="4">2.1.3.3</ecNumber>
    </submittedName>
</protein>
<dbReference type="Proteomes" id="UP000029015">
    <property type="component" value="Unassembled WGS sequence"/>
</dbReference>
<gene>
    <name evidence="4" type="ORF">BACT_0378</name>
</gene>
<dbReference type="EC" id="2.1.3.3" evidence="4"/>
<keyword evidence="1 4" id="KW-0808">Transferase</keyword>
<dbReference type="InterPro" id="IPR006132">
    <property type="entry name" value="Asp/Orn_carbamoyltranf_P-bd"/>
</dbReference>
<dbReference type="PANTHER" id="PTHR45753:SF3">
    <property type="entry name" value="ORNITHINE TRANSCARBAMYLASE, MITOCHONDRIAL"/>
    <property type="match status" value="1"/>
</dbReference>
<dbReference type="PROSITE" id="PS00097">
    <property type="entry name" value="CARBAMOYLTRANSFERASE"/>
    <property type="match status" value="1"/>
</dbReference>
<feature type="region of interest" description="Disordered" evidence="2">
    <location>
        <begin position="81"/>
        <end position="122"/>
    </location>
</feature>
<dbReference type="PANTHER" id="PTHR45753">
    <property type="entry name" value="ORNITHINE CARBAMOYLTRANSFERASE, MITOCHONDRIAL"/>
    <property type="match status" value="1"/>
</dbReference>
<comment type="caution">
    <text evidence="4">The sequence shown here is derived from an EMBL/GenBank/DDBJ whole genome shotgun (WGS) entry which is preliminary data.</text>
</comment>
<dbReference type="Gene3D" id="3.40.50.1370">
    <property type="entry name" value="Aspartate/ornithine carbamoyltransferase"/>
    <property type="match status" value="1"/>
</dbReference>
<evidence type="ECO:0000313" key="5">
    <source>
        <dbReference type="Proteomes" id="UP000029015"/>
    </source>
</evidence>
<evidence type="ECO:0000259" key="3">
    <source>
        <dbReference type="Pfam" id="PF02729"/>
    </source>
</evidence>